<dbReference type="InterPro" id="IPR001466">
    <property type="entry name" value="Beta-lactam-related"/>
</dbReference>
<reference evidence="3 4" key="1">
    <citation type="submission" date="2015-02" db="EMBL/GenBank/DDBJ databases">
        <title>Draft genome sequences of ten Microbacterium spp. with emphasis on heavy metal contaminated environments.</title>
        <authorList>
            <person name="Corretto E."/>
        </authorList>
    </citation>
    <scope>NUCLEOTIDE SEQUENCE [LARGE SCALE GENOMIC DNA]</scope>
    <source>
        <strain evidence="3 4">DSM 18659</strain>
    </source>
</reference>
<dbReference type="SUPFAM" id="SSF56601">
    <property type="entry name" value="beta-lactamase/transpeptidase-like"/>
    <property type="match status" value="1"/>
</dbReference>
<dbReference type="Gene3D" id="3.40.710.10">
    <property type="entry name" value="DD-peptidase/beta-lactamase superfamily"/>
    <property type="match status" value="1"/>
</dbReference>
<dbReference type="PANTHER" id="PTHR43319:SF3">
    <property type="entry name" value="BETA-LACTAMASE-RELATED DOMAIN-CONTAINING PROTEIN"/>
    <property type="match status" value="1"/>
</dbReference>
<name>A0A0F0LWW0_9MICO</name>
<protein>
    <submittedName>
        <fullName evidence="3">Esterase EstB</fullName>
        <ecNumber evidence="3">3.1.1.-</ecNumber>
    </submittedName>
</protein>
<comment type="caution">
    <text evidence="3">The sequence shown here is derived from an EMBL/GenBank/DDBJ whole genome shotgun (WGS) entry which is preliminary data.</text>
</comment>
<dbReference type="STRING" id="400772.RR49_00728"/>
<dbReference type="EMBL" id="JYIY01000062">
    <property type="protein sequence ID" value="KJL38321.1"/>
    <property type="molecule type" value="Genomic_DNA"/>
</dbReference>
<dbReference type="InterPro" id="IPR052907">
    <property type="entry name" value="Beta-lactamase/esterase"/>
</dbReference>
<evidence type="ECO:0000313" key="4">
    <source>
        <dbReference type="Proteomes" id="UP000033451"/>
    </source>
</evidence>
<dbReference type="RefSeq" id="WP_048809310.1">
    <property type="nucleotide sequence ID" value="NZ_JYIY01000062.1"/>
</dbReference>
<gene>
    <name evidence="3" type="primary">estB_1</name>
    <name evidence="3" type="ORF">RR49_00728</name>
</gene>
<accession>A0A0F0LWW0</accession>
<proteinExistence type="predicted"/>
<organism evidence="3 4">
    <name type="scientific">Microbacterium ginsengisoli</name>
    <dbReference type="NCBI Taxonomy" id="400772"/>
    <lineage>
        <taxon>Bacteria</taxon>
        <taxon>Bacillati</taxon>
        <taxon>Actinomycetota</taxon>
        <taxon>Actinomycetes</taxon>
        <taxon>Micrococcales</taxon>
        <taxon>Microbacteriaceae</taxon>
        <taxon>Microbacterium</taxon>
    </lineage>
</organism>
<feature type="domain" description="Beta-lactamase-related" evidence="2">
    <location>
        <begin position="27"/>
        <end position="372"/>
    </location>
</feature>
<dbReference type="PANTHER" id="PTHR43319">
    <property type="entry name" value="BETA-LACTAMASE-RELATED"/>
    <property type="match status" value="1"/>
</dbReference>
<dbReference type="AlphaFoldDB" id="A0A0F0LWW0"/>
<keyword evidence="3" id="KW-0378">Hydrolase</keyword>
<evidence type="ECO:0000259" key="2">
    <source>
        <dbReference type="Pfam" id="PF00144"/>
    </source>
</evidence>
<evidence type="ECO:0000313" key="3">
    <source>
        <dbReference type="EMBL" id="KJL38321.1"/>
    </source>
</evidence>
<dbReference type="GO" id="GO:0016787">
    <property type="term" value="F:hydrolase activity"/>
    <property type="evidence" value="ECO:0007669"/>
    <property type="project" value="UniProtKB-KW"/>
</dbReference>
<dbReference type="EC" id="3.1.1.-" evidence="3"/>
<keyword evidence="4" id="KW-1185">Reference proteome</keyword>
<evidence type="ECO:0000256" key="1">
    <source>
        <dbReference type="SAM" id="MobiDB-lite"/>
    </source>
</evidence>
<dbReference type="Proteomes" id="UP000033451">
    <property type="component" value="Unassembled WGS sequence"/>
</dbReference>
<dbReference type="PATRIC" id="fig|400772.4.peg.761"/>
<dbReference type="Pfam" id="PF00144">
    <property type="entry name" value="Beta-lactamase"/>
    <property type="match status" value="1"/>
</dbReference>
<feature type="region of interest" description="Disordered" evidence="1">
    <location>
        <begin position="221"/>
        <end position="240"/>
    </location>
</feature>
<sequence>MSDTAGTPAAPPGEIDGFAAASFSVVRDAFARNLASGEELGGSLCVIVDDEVVVDLWGGWSDPAGTVPWGADTITNTWSNSKTVTALAALQLVERGRLDLAAPVAHYWPEFAAAGKAHITVRQLLDHTAGVPAWEQPVTVSDILDQDAAAARLAAQEPWFAPGTSQSGYALVCFGHLIGEVVRRIDGRPLGRFVAEELADPLGADFWLGLPESEENRVSLVVPPPRVPRDPASRPEPGSIATRAYSGPILGARDSWTREWRAAGIGGAGGTGNARALARMNQMLAQGGLVEGTRLLSPAVVDAVFAHPTDSTDLVLRLPLRFGLGWALPHPVSTPWLPGDHRIAFWGGWGGSLVICDLDRRMTFAYVMNRMAASVIGSDRSIDYVTRAYAALA</sequence>
<dbReference type="InterPro" id="IPR012338">
    <property type="entry name" value="Beta-lactam/transpept-like"/>
</dbReference>